<dbReference type="PANTHER" id="PTHR47153:SF2">
    <property type="entry name" value="LACTATE UTILIZATION PROTEIN B"/>
    <property type="match status" value="1"/>
</dbReference>
<name>A0A0J1FJZ4_9FIRM</name>
<comment type="caution">
    <text evidence="9">The sequence shown here is derived from an EMBL/GenBank/DDBJ whole genome shotgun (WGS) entry which is preliminary data.</text>
</comment>
<keyword evidence="10" id="KW-1185">Reference proteome</keyword>
<keyword evidence="2" id="KW-0004">4Fe-4S</keyword>
<dbReference type="PANTHER" id="PTHR47153">
    <property type="entry name" value="LACTATE UTILIZATION PROTEIN B"/>
    <property type="match status" value="1"/>
</dbReference>
<dbReference type="InterPro" id="IPR004017">
    <property type="entry name" value="Cys_rich_dom"/>
</dbReference>
<dbReference type="Pfam" id="PF13183">
    <property type="entry name" value="Fer4_8"/>
    <property type="match status" value="1"/>
</dbReference>
<dbReference type="STRING" id="476652.DEAC_c42860"/>
<dbReference type="PATRIC" id="fig|476652.3.peg.4539"/>
<dbReference type="Proteomes" id="UP000036356">
    <property type="component" value="Unassembled WGS sequence"/>
</dbReference>
<evidence type="ECO:0000256" key="1">
    <source>
        <dbReference type="ARBA" id="ARBA00022448"/>
    </source>
</evidence>
<reference evidence="9 10" key="1">
    <citation type="submission" date="2015-06" db="EMBL/GenBank/DDBJ databases">
        <title>Draft genome of the moderately acidophilic sulfate reducer Candidatus Desulfosporosinus acididurans strain M1.</title>
        <authorList>
            <person name="Poehlein A."/>
            <person name="Petzsch P."/>
            <person name="Johnson B.D."/>
            <person name="Schloemann M."/>
            <person name="Daniel R."/>
            <person name="Muehling M."/>
        </authorList>
    </citation>
    <scope>NUCLEOTIDE SEQUENCE [LARGE SCALE GENOMIC DNA]</scope>
    <source>
        <strain evidence="9 10">M1</strain>
    </source>
</reference>
<dbReference type="GO" id="GO:0016491">
    <property type="term" value="F:oxidoreductase activity"/>
    <property type="evidence" value="ECO:0007669"/>
    <property type="project" value="UniProtKB-ARBA"/>
</dbReference>
<dbReference type="RefSeq" id="WP_047812051.1">
    <property type="nucleotide sequence ID" value="NZ_LDZY01000025.1"/>
</dbReference>
<dbReference type="InterPro" id="IPR004452">
    <property type="entry name" value="LutB/LldF"/>
</dbReference>
<dbReference type="InterPro" id="IPR017896">
    <property type="entry name" value="4Fe4S_Fe-S-bd"/>
</dbReference>
<evidence type="ECO:0000256" key="3">
    <source>
        <dbReference type="ARBA" id="ARBA00022723"/>
    </source>
</evidence>
<keyword evidence="7" id="KW-0411">Iron-sulfur</keyword>
<dbReference type="InterPro" id="IPR009051">
    <property type="entry name" value="Helical_ferredxn"/>
</dbReference>
<evidence type="ECO:0000256" key="6">
    <source>
        <dbReference type="ARBA" id="ARBA00023004"/>
    </source>
</evidence>
<dbReference type="GO" id="GO:0046872">
    <property type="term" value="F:metal ion binding"/>
    <property type="evidence" value="ECO:0007669"/>
    <property type="project" value="UniProtKB-KW"/>
</dbReference>
<evidence type="ECO:0000256" key="4">
    <source>
        <dbReference type="ARBA" id="ARBA00022737"/>
    </source>
</evidence>
<dbReference type="PROSITE" id="PS51379">
    <property type="entry name" value="4FE4S_FER_2"/>
    <property type="match status" value="2"/>
</dbReference>
<evidence type="ECO:0000313" key="9">
    <source>
        <dbReference type="EMBL" id="KLU63794.1"/>
    </source>
</evidence>
<gene>
    <name evidence="9" type="primary">lutB_4</name>
    <name evidence="9" type="ORF">DEAC_c42860</name>
</gene>
<keyword evidence="3" id="KW-0479">Metal-binding</keyword>
<dbReference type="SUPFAM" id="SSF100950">
    <property type="entry name" value="NagB/RpiA/CoA transferase-like"/>
    <property type="match status" value="1"/>
</dbReference>
<evidence type="ECO:0000256" key="5">
    <source>
        <dbReference type="ARBA" id="ARBA00022982"/>
    </source>
</evidence>
<accession>A0A0J1FJZ4</accession>
<dbReference type="InterPro" id="IPR003741">
    <property type="entry name" value="LUD_dom"/>
</dbReference>
<dbReference type="Pfam" id="PF02754">
    <property type="entry name" value="CCG"/>
    <property type="match status" value="2"/>
</dbReference>
<dbReference type="GO" id="GO:0051539">
    <property type="term" value="F:4 iron, 4 sulfur cluster binding"/>
    <property type="evidence" value="ECO:0007669"/>
    <property type="project" value="UniProtKB-KW"/>
</dbReference>
<dbReference type="InterPro" id="IPR037171">
    <property type="entry name" value="NagB/RpiA_transferase-like"/>
</dbReference>
<dbReference type="Pfam" id="PF02589">
    <property type="entry name" value="LUD_dom"/>
    <property type="match status" value="1"/>
</dbReference>
<dbReference type="EMBL" id="LDZY01000025">
    <property type="protein sequence ID" value="KLU63794.1"/>
    <property type="molecule type" value="Genomic_DNA"/>
</dbReference>
<proteinExistence type="predicted"/>
<organism evidence="9 10">
    <name type="scientific">Desulfosporosinus acididurans</name>
    <dbReference type="NCBI Taxonomy" id="476652"/>
    <lineage>
        <taxon>Bacteria</taxon>
        <taxon>Bacillati</taxon>
        <taxon>Bacillota</taxon>
        <taxon>Clostridia</taxon>
        <taxon>Eubacteriales</taxon>
        <taxon>Desulfitobacteriaceae</taxon>
        <taxon>Desulfosporosinus</taxon>
    </lineage>
</organism>
<protein>
    <submittedName>
        <fullName evidence="9">Lactate utilization protein B</fullName>
    </submittedName>
</protein>
<dbReference type="InterPro" id="IPR024185">
    <property type="entry name" value="FTHF_cligase-like_sf"/>
</dbReference>
<evidence type="ECO:0000259" key="8">
    <source>
        <dbReference type="PROSITE" id="PS51379"/>
    </source>
</evidence>
<keyword evidence="5" id="KW-0249">Electron transport</keyword>
<evidence type="ECO:0000256" key="2">
    <source>
        <dbReference type="ARBA" id="ARBA00022485"/>
    </source>
</evidence>
<evidence type="ECO:0000256" key="7">
    <source>
        <dbReference type="ARBA" id="ARBA00023014"/>
    </source>
</evidence>
<keyword evidence="4" id="KW-0677">Repeat</keyword>
<dbReference type="SUPFAM" id="SSF46548">
    <property type="entry name" value="alpha-helical ferredoxin"/>
    <property type="match status" value="1"/>
</dbReference>
<dbReference type="Gene3D" id="1.10.1060.10">
    <property type="entry name" value="Alpha-helical ferredoxin"/>
    <property type="match status" value="1"/>
</dbReference>
<dbReference type="PROSITE" id="PS00198">
    <property type="entry name" value="4FE4S_FER_1"/>
    <property type="match status" value="2"/>
</dbReference>
<evidence type="ECO:0000313" key="10">
    <source>
        <dbReference type="Proteomes" id="UP000036356"/>
    </source>
</evidence>
<feature type="domain" description="4Fe-4S ferredoxin-type" evidence="8">
    <location>
        <begin position="354"/>
        <end position="384"/>
    </location>
</feature>
<sequence>MGQDTYKIIKNKVTEGLQDLESRKGRFRAFEAIRPAMLKMVPDYPELSNRLREIKTYSIDLLEEVIVQAQRSLKEKGCSVFVAETTEEAQNYIAGLIPPKGLIVKSKSNAGKEINISHHLEDQGATVIETDLGDRINQLAKSEASHSLAPAIHIPIERVTEVFSEEAGTKLECTPEALVVAARQRLRNYLINADIGISGANAIAADTGSIFLTENEGNIRAVTMMPKTHIVIAGVEKIVPTLEDAMQVVRAAAVYGVGQDIGTYVSVISGVSESLDPDLDQQAHGQGPKEVHVVLLKNGRQEAIRAGYKESLYCINCGSCLNFCPVYAEVGSRYGYKYLGGRGLVFAAFHGDLEKSEKNGLSLCIGCQKCKTACPVQMPTPEMLWKLRETAVEKEGMGWKKEAIFSMLTKPKSLPTVSKLAATFGKLVLKDSGQGMSSRLPLSSLGMPKERVIPKLTRKSFLTNANPKTITRPLKTVGFFPGCVVNYSETDLGEALLHVLAENNVAVKLAQEDVCCGIPSIVSGDMAHAKAMALKNIEMYSKFEMDALVFVCPSCAVAFKEEYPKLFADDSPEIKKKVKKLAESVRDINEFLFHDIQLKAPDIKVSEKVTYHDPCHLAGSMGVKEEPRNLLQGIPGLDYVEMKDADTCCGFGGSFSLSFYELSHRINEGKLRTIADTQATILATSCPGCMVHFRDGISQNNMKQKVLHTVQLLSQAYGRRP</sequence>
<keyword evidence="6" id="KW-0408">Iron</keyword>
<dbReference type="GO" id="GO:0006089">
    <property type="term" value="P:lactate metabolic process"/>
    <property type="evidence" value="ECO:0007669"/>
    <property type="project" value="InterPro"/>
</dbReference>
<feature type="domain" description="4Fe-4S ferredoxin-type" evidence="8">
    <location>
        <begin position="304"/>
        <end position="334"/>
    </location>
</feature>
<dbReference type="AlphaFoldDB" id="A0A0J1FJZ4"/>
<dbReference type="Gene3D" id="3.40.50.10420">
    <property type="entry name" value="NagB/RpiA/CoA transferase-like"/>
    <property type="match status" value="1"/>
</dbReference>
<keyword evidence="1" id="KW-0813">Transport</keyword>
<dbReference type="InterPro" id="IPR017900">
    <property type="entry name" value="4Fe4S_Fe_S_CS"/>
</dbReference>